<protein>
    <submittedName>
        <fullName evidence="1">Uncharacterized protein</fullName>
    </submittedName>
</protein>
<sequence>MVSVLRKGQSIKRSGKNSQQQQRKLFNLLSLQFLIVQQYSPVQFIVIRRISFHKIDYLLQYKHLFKIRLDQIKGIHTRRTL</sequence>
<comment type="caution">
    <text evidence="1">The sequence shown here is derived from an EMBL/GenBank/DDBJ whole genome shotgun (WGS) entry which is preliminary data.</text>
</comment>
<reference evidence="1 2" key="1">
    <citation type="submission" date="2020-06" db="EMBL/GenBank/DDBJ databases">
        <title>Transcriptomic and genomic resources for Thalictrum thalictroides and T. hernandezii: Facilitating candidate gene discovery in an emerging model plant lineage.</title>
        <authorList>
            <person name="Arias T."/>
            <person name="Riano-Pachon D.M."/>
            <person name="Di Stilio V.S."/>
        </authorList>
    </citation>
    <scope>NUCLEOTIDE SEQUENCE [LARGE SCALE GENOMIC DNA]</scope>
    <source>
        <strain evidence="2">cv. WT478/WT964</strain>
        <tissue evidence="1">Leaves</tissue>
    </source>
</reference>
<evidence type="ECO:0000313" key="1">
    <source>
        <dbReference type="EMBL" id="KAF5201891.1"/>
    </source>
</evidence>
<name>A0A7J6WWS1_THATH</name>
<keyword evidence="2" id="KW-1185">Reference proteome</keyword>
<dbReference type="AlphaFoldDB" id="A0A7J6WWS1"/>
<dbReference type="Proteomes" id="UP000554482">
    <property type="component" value="Unassembled WGS sequence"/>
</dbReference>
<dbReference type="EMBL" id="JABWDY010008831">
    <property type="protein sequence ID" value="KAF5201891.1"/>
    <property type="molecule type" value="Genomic_DNA"/>
</dbReference>
<proteinExistence type="predicted"/>
<organism evidence="1 2">
    <name type="scientific">Thalictrum thalictroides</name>
    <name type="common">Rue-anemone</name>
    <name type="synonym">Anemone thalictroides</name>
    <dbReference type="NCBI Taxonomy" id="46969"/>
    <lineage>
        <taxon>Eukaryota</taxon>
        <taxon>Viridiplantae</taxon>
        <taxon>Streptophyta</taxon>
        <taxon>Embryophyta</taxon>
        <taxon>Tracheophyta</taxon>
        <taxon>Spermatophyta</taxon>
        <taxon>Magnoliopsida</taxon>
        <taxon>Ranunculales</taxon>
        <taxon>Ranunculaceae</taxon>
        <taxon>Thalictroideae</taxon>
        <taxon>Thalictrum</taxon>
    </lineage>
</organism>
<accession>A0A7J6WWS1</accession>
<gene>
    <name evidence="1" type="ORF">FRX31_008523</name>
</gene>
<evidence type="ECO:0000313" key="2">
    <source>
        <dbReference type="Proteomes" id="UP000554482"/>
    </source>
</evidence>